<dbReference type="InterPro" id="IPR000873">
    <property type="entry name" value="AMP-dep_synth/lig_dom"/>
</dbReference>
<name>A0A4U6XTA3_9PEZI</name>
<dbReference type="InterPro" id="IPR036864">
    <property type="entry name" value="Zn2-C6_fun-type_DNA-bd_sf"/>
</dbReference>
<dbReference type="Proteomes" id="UP000310108">
    <property type="component" value="Unassembled WGS sequence"/>
</dbReference>
<dbReference type="Pfam" id="PF00501">
    <property type="entry name" value="AMP-binding"/>
    <property type="match status" value="1"/>
</dbReference>
<evidence type="ECO:0000256" key="3">
    <source>
        <dbReference type="ARBA" id="ARBA00008420"/>
    </source>
</evidence>
<feature type="compositionally biased region" description="Acidic residues" evidence="18">
    <location>
        <begin position="686"/>
        <end position="696"/>
    </location>
</feature>
<evidence type="ECO:0000256" key="5">
    <source>
        <dbReference type="ARBA" id="ARBA00022450"/>
    </source>
</evidence>
<evidence type="ECO:0000256" key="14">
    <source>
        <dbReference type="ARBA" id="ARBA00023163"/>
    </source>
</evidence>
<dbReference type="UniPathway" id="UPA00792"/>
<keyword evidence="22" id="KW-1185">Reference proteome</keyword>
<keyword evidence="14" id="KW-0804">Transcription</keyword>
<keyword evidence="11" id="KW-0067">ATP-binding</keyword>
<dbReference type="InterPro" id="IPR036291">
    <property type="entry name" value="NAD(P)-bd_dom_sf"/>
</dbReference>
<comment type="subcellular location">
    <subcellularLocation>
        <location evidence="1">Nucleus</location>
    </subcellularLocation>
</comment>
<dbReference type="InterPro" id="IPR036736">
    <property type="entry name" value="ACP-like_sf"/>
</dbReference>
<evidence type="ECO:0000259" key="19">
    <source>
        <dbReference type="PROSITE" id="PS50048"/>
    </source>
</evidence>
<evidence type="ECO:0000256" key="10">
    <source>
        <dbReference type="ARBA" id="ARBA00022777"/>
    </source>
</evidence>
<dbReference type="GO" id="GO:0008270">
    <property type="term" value="F:zinc ion binding"/>
    <property type="evidence" value="ECO:0007669"/>
    <property type="project" value="InterPro"/>
</dbReference>
<feature type="region of interest" description="Disordered" evidence="18">
    <location>
        <begin position="485"/>
        <end position="509"/>
    </location>
</feature>
<dbReference type="InterPro" id="IPR020806">
    <property type="entry name" value="PKS_PP-bd"/>
</dbReference>
<comment type="similarity">
    <text evidence="3">Belongs to the gluconokinase GntK/GntV family.</text>
</comment>
<dbReference type="SUPFAM" id="SSF47336">
    <property type="entry name" value="ACP-like"/>
    <property type="match status" value="1"/>
</dbReference>
<evidence type="ECO:0000256" key="4">
    <source>
        <dbReference type="ARBA" id="ARBA00012054"/>
    </source>
</evidence>
<dbReference type="PANTHER" id="PTHR47540">
    <property type="entry name" value="THIAMINE REPRESSIBLE GENES REGULATORY PROTEIN THI5"/>
    <property type="match status" value="1"/>
</dbReference>
<comment type="caution">
    <text evidence="21">The sequence shown here is derived from an EMBL/GenBank/DDBJ whole genome shotgun (WGS) entry which is preliminary data.</text>
</comment>
<feature type="compositionally biased region" description="Acidic residues" evidence="18">
    <location>
        <begin position="485"/>
        <end position="497"/>
    </location>
</feature>
<dbReference type="InterPro" id="IPR009081">
    <property type="entry name" value="PP-bd_ACP"/>
</dbReference>
<evidence type="ECO:0000259" key="20">
    <source>
        <dbReference type="PROSITE" id="PS50075"/>
    </source>
</evidence>
<dbReference type="InterPro" id="IPR042099">
    <property type="entry name" value="ANL_N_sf"/>
</dbReference>
<dbReference type="GO" id="GO:0005634">
    <property type="term" value="C:nucleus"/>
    <property type="evidence" value="ECO:0007669"/>
    <property type="project" value="UniProtKB-SubCell"/>
</dbReference>
<dbReference type="GO" id="GO:0046316">
    <property type="term" value="F:gluconokinase activity"/>
    <property type="evidence" value="ECO:0007669"/>
    <property type="project" value="UniProtKB-EC"/>
</dbReference>
<accession>A0A4U6XTA3</accession>
<evidence type="ECO:0000256" key="16">
    <source>
        <dbReference type="ARBA" id="ARBA00029835"/>
    </source>
</evidence>
<dbReference type="GO" id="GO:0043565">
    <property type="term" value="F:sequence-specific DNA binding"/>
    <property type="evidence" value="ECO:0007669"/>
    <property type="project" value="TreeGrafter"/>
</dbReference>
<dbReference type="Pfam" id="PF00550">
    <property type="entry name" value="PP-binding"/>
    <property type="match status" value="1"/>
</dbReference>
<gene>
    <name evidence="21" type="primary">SPAC4G9.12</name>
    <name evidence="21" type="ORF">CTA1_923</name>
</gene>
<organism evidence="21 22">
    <name type="scientific">Colletotrichum tanaceti</name>
    <dbReference type="NCBI Taxonomy" id="1306861"/>
    <lineage>
        <taxon>Eukaryota</taxon>
        <taxon>Fungi</taxon>
        <taxon>Dikarya</taxon>
        <taxon>Ascomycota</taxon>
        <taxon>Pezizomycotina</taxon>
        <taxon>Sordariomycetes</taxon>
        <taxon>Hypocreomycetidae</taxon>
        <taxon>Glomerellales</taxon>
        <taxon>Glomerellaceae</taxon>
        <taxon>Colletotrichum</taxon>
        <taxon>Colletotrichum destructivum species complex</taxon>
    </lineage>
</organism>
<dbReference type="GO" id="GO:0031177">
    <property type="term" value="F:phosphopantetheine binding"/>
    <property type="evidence" value="ECO:0007669"/>
    <property type="project" value="InterPro"/>
</dbReference>
<evidence type="ECO:0000256" key="1">
    <source>
        <dbReference type="ARBA" id="ARBA00004123"/>
    </source>
</evidence>
<dbReference type="SMART" id="SM00066">
    <property type="entry name" value="GAL4"/>
    <property type="match status" value="1"/>
</dbReference>
<dbReference type="Pfam" id="PF23562">
    <property type="entry name" value="AMP-binding_C_3"/>
    <property type="match status" value="1"/>
</dbReference>
<dbReference type="GO" id="GO:0000981">
    <property type="term" value="F:DNA-binding transcription factor activity, RNA polymerase II-specific"/>
    <property type="evidence" value="ECO:0007669"/>
    <property type="project" value="InterPro"/>
</dbReference>
<feature type="compositionally biased region" description="Basic and acidic residues" evidence="18">
    <location>
        <begin position="674"/>
        <end position="685"/>
    </location>
</feature>
<dbReference type="InterPro" id="IPR051711">
    <property type="entry name" value="Stress_Response_Reg"/>
</dbReference>
<dbReference type="InterPro" id="IPR006001">
    <property type="entry name" value="Therm_gnt_kin"/>
</dbReference>
<dbReference type="SUPFAM" id="SSF57701">
    <property type="entry name" value="Zn2/Cys6 DNA-binding domain"/>
    <property type="match status" value="1"/>
</dbReference>
<protein>
    <recommendedName>
        <fullName evidence="4">gluconokinase</fullName>
        <ecNumber evidence="4">2.7.1.12</ecNumber>
    </recommendedName>
    <alternativeName>
        <fullName evidence="16">Gluconate kinase</fullName>
    </alternativeName>
</protein>
<evidence type="ECO:0000256" key="18">
    <source>
        <dbReference type="SAM" id="MobiDB-lite"/>
    </source>
</evidence>
<dbReference type="NCBIfam" id="TIGR01313">
    <property type="entry name" value="therm_gnt_kin"/>
    <property type="match status" value="1"/>
</dbReference>
<dbReference type="PROSITE" id="PS00012">
    <property type="entry name" value="PHOSPHOPANTETHEINE"/>
    <property type="match status" value="1"/>
</dbReference>
<keyword evidence="15" id="KW-0539">Nucleus</keyword>
<comment type="pathway">
    <text evidence="2">Carbohydrate acid metabolism; D-gluconate degradation.</text>
</comment>
<dbReference type="SUPFAM" id="SSF51735">
    <property type="entry name" value="NAD(P)-binding Rossmann-fold domains"/>
    <property type="match status" value="1"/>
</dbReference>
<keyword evidence="7" id="KW-0808">Transferase</keyword>
<dbReference type="Gene3D" id="3.40.50.12780">
    <property type="entry name" value="N-terminal domain of ligase-like"/>
    <property type="match status" value="1"/>
</dbReference>
<dbReference type="GO" id="GO:0005524">
    <property type="term" value="F:ATP binding"/>
    <property type="evidence" value="ECO:0007669"/>
    <property type="project" value="UniProtKB-KW"/>
</dbReference>
<dbReference type="CDD" id="cd00067">
    <property type="entry name" value="GAL4"/>
    <property type="match status" value="1"/>
</dbReference>
<dbReference type="InterPro" id="IPR006162">
    <property type="entry name" value="Ppantetheine_attach_site"/>
</dbReference>
<keyword evidence="8" id="KW-0479">Metal-binding</keyword>
<dbReference type="Pfam" id="PF00172">
    <property type="entry name" value="Zn_clus"/>
    <property type="match status" value="1"/>
</dbReference>
<feature type="region of interest" description="Disordered" evidence="18">
    <location>
        <begin position="669"/>
        <end position="701"/>
    </location>
</feature>
<evidence type="ECO:0000256" key="11">
    <source>
        <dbReference type="ARBA" id="ARBA00022840"/>
    </source>
</evidence>
<dbReference type="InterPro" id="IPR027417">
    <property type="entry name" value="P-loop_NTPase"/>
</dbReference>
<dbReference type="PROSITE" id="PS50075">
    <property type="entry name" value="CARRIER"/>
    <property type="match status" value="1"/>
</dbReference>
<dbReference type="PROSITE" id="PS00455">
    <property type="entry name" value="AMP_BINDING"/>
    <property type="match status" value="1"/>
</dbReference>
<evidence type="ECO:0000256" key="2">
    <source>
        <dbReference type="ARBA" id="ARBA00004875"/>
    </source>
</evidence>
<evidence type="ECO:0000256" key="7">
    <source>
        <dbReference type="ARBA" id="ARBA00022679"/>
    </source>
</evidence>
<evidence type="ECO:0000313" key="22">
    <source>
        <dbReference type="Proteomes" id="UP000310108"/>
    </source>
</evidence>
<dbReference type="Pfam" id="PF13671">
    <property type="entry name" value="AAA_33"/>
    <property type="match status" value="1"/>
</dbReference>
<dbReference type="Gene3D" id="4.10.240.10">
    <property type="entry name" value="Zn(2)-C6 fungal-type DNA-binding domain"/>
    <property type="match status" value="1"/>
</dbReference>
<feature type="domain" description="Carrier" evidence="20">
    <location>
        <begin position="1824"/>
        <end position="1904"/>
    </location>
</feature>
<keyword evidence="12" id="KW-0805">Transcription regulation</keyword>
<evidence type="ECO:0000256" key="15">
    <source>
        <dbReference type="ARBA" id="ARBA00023242"/>
    </source>
</evidence>
<dbReference type="CDD" id="cd02021">
    <property type="entry name" value="GntK"/>
    <property type="match status" value="1"/>
</dbReference>
<keyword evidence="6" id="KW-0597">Phosphoprotein</keyword>
<dbReference type="Pfam" id="PF04082">
    <property type="entry name" value="Fungal_trans"/>
    <property type="match status" value="1"/>
</dbReference>
<evidence type="ECO:0000313" key="21">
    <source>
        <dbReference type="EMBL" id="TKW59098.1"/>
    </source>
</evidence>
<evidence type="ECO:0000256" key="12">
    <source>
        <dbReference type="ARBA" id="ARBA00023015"/>
    </source>
</evidence>
<keyword evidence="10 21" id="KW-0418">Kinase</keyword>
<dbReference type="GO" id="GO:0045944">
    <property type="term" value="P:positive regulation of transcription by RNA polymerase II"/>
    <property type="evidence" value="ECO:0007669"/>
    <property type="project" value="TreeGrafter"/>
</dbReference>
<feature type="domain" description="Zn(2)-C6 fungal-type" evidence="19">
    <location>
        <begin position="85"/>
        <end position="114"/>
    </location>
</feature>
<proteinExistence type="inferred from homology"/>
<dbReference type="PROSITE" id="PS00463">
    <property type="entry name" value="ZN2_CY6_FUNGAL_1"/>
    <property type="match status" value="1"/>
</dbReference>
<feature type="compositionally biased region" description="Low complexity" evidence="18">
    <location>
        <begin position="173"/>
        <end position="184"/>
    </location>
</feature>
<dbReference type="SUPFAM" id="SSF56801">
    <property type="entry name" value="Acetyl-CoA synthetase-like"/>
    <property type="match status" value="1"/>
</dbReference>
<dbReference type="SMART" id="SM00906">
    <property type="entry name" value="Fungal_trans"/>
    <property type="match status" value="1"/>
</dbReference>
<dbReference type="InterPro" id="IPR001138">
    <property type="entry name" value="Zn2Cys6_DnaBD"/>
</dbReference>
<dbReference type="Pfam" id="PF07993">
    <property type="entry name" value="NAD_binding_4"/>
    <property type="match status" value="1"/>
</dbReference>
<feature type="region of interest" description="Disordered" evidence="18">
    <location>
        <begin position="741"/>
        <end position="804"/>
    </location>
</feature>
<dbReference type="Gene3D" id="3.40.50.720">
    <property type="entry name" value="NAD(P)-binding Rossmann-like Domain"/>
    <property type="match status" value="1"/>
</dbReference>
<dbReference type="InterPro" id="IPR007219">
    <property type="entry name" value="XnlR_reg_dom"/>
</dbReference>
<evidence type="ECO:0000256" key="17">
    <source>
        <dbReference type="ARBA" id="ARBA00048090"/>
    </source>
</evidence>
<dbReference type="SUPFAM" id="SSF52540">
    <property type="entry name" value="P-loop containing nucleoside triphosphate hydrolases"/>
    <property type="match status" value="1"/>
</dbReference>
<comment type="catalytic activity">
    <reaction evidence="17">
        <text>D-gluconate + ATP = 6-phospho-D-gluconate + ADP + H(+)</text>
        <dbReference type="Rhea" id="RHEA:19433"/>
        <dbReference type="ChEBI" id="CHEBI:15378"/>
        <dbReference type="ChEBI" id="CHEBI:18391"/>
        <dbReference type="ChEBI" id="CHEBI:30616"/>
        <dbReference type="ChEBI" id="CHEBI:58759"/>
        <dbReference type="ChEBI" id="CHEBI:456216"/>
        <dbReference type="EC" id="2.7.1.12"/>
    </reaction>
</comment>
<dbReference type="EC" id="2.7.1.12" evidence="4"/>
<dbReference type="STRING" id="1306861.A0A4U6XTA3"/>
<dbReference type="Gene3D" id="1.10.1200.10">
    <property type="entry name" value="ACP-like"/>
    <property type="match status" value="1"/>
</dbReference>
<dbReference type="CDD" id="cd12148">
    <property type="entry name" value="fungal_TF_MHR"/>
    <property type="match status" value="1"/>
</dbReference>
<sequence>MKFRRPLRGPASPPAAPDHIRRSSATTTATTITVTGSGSGSGISSSPRAESRKRSLSSVDQHSPFSDEIAGSAANRRKSQKVSRACDFCKQRKAKCSGTIPCDKCTRKGLTCVYDAKYSRGRPPTPPPAAAAAAAAAWSSSGRVGAVPRSPGNRTTVEAVEHNTTTNITTTAAAAAASPVTAAAPSRPPLRGHAGVVRESQGPASRASPELGMTEIQGQIFDPTSGVTFLHRAWKRLSKHDSSIVSDELTASTESQPLMLAGDKPLPSITDDDVAKLSLPDARQLQDLIALYFDVCIATYRVLHRPSVESWLRTMVDNLGRRRPVWHDLGRAKASIVLTALAVATAHQEKSDGFHSPEDETLSLARSDRLFCVALQLTERETGLPRLESAQSRLIQVLYLLTTSRMSRAWYTFGNTLQVISALGLHRRRAAKSKKRAPHPGLAPGGGPDYVQAQCGMRTFWTAYVLDKYLGVIFGRPRHFHDDDIDQDYPDRIDDEDMKAQGPVERPREHPDCHIDALIFHAKIAQIIGNTSREVYSIKPISEQERVAAAHRLSEKIHEWRASLPPHLGSIRPSMLIPSFRRQATVLKLAYSHAIMHANRLFLLGSPSARSEAPVLECVGAARTVLETVDGMALEGPIFHAFWWTQYVTFCALLVTYVWDIQLKRRGLMPSGRGGKEKDKEKEKQEEDDDEEGEEEEKARARHARLMDLAERCQTHLAHATASNSPSRRYAIILEEFRTEGLGQMSRKTNQPPSQQRQQKQHQHQHQQPLRASAVRLPSMGAQDQVSPPPPPLPLAPPPQINGNGNGNGVAVMADGFDFSPAYAAGSGAVHVMPQGTAARGGGGGGGGGGAEADAGFFGSNLLDEWQTTDWLELDSITTRLHCKLGQVLGPRLPRHALDLVLAQLLEDVEPPPRLPVEALVPLEAVEPVEHVGRQLADPAVGLDPARRDALGQHDGAALDAPRGEQPAAVDAQLPGQLADERVVHRPRLARLVVAERRVGGQPDALGLAERQEFGLLEVRVGLDLVDGGHRRRRGEQGLEALLGEVGDADGAGLALGHELLHGRPGLCRVDVGQLEDALGVDGEPLVRRLKGSERVVVGAEVGQRLVEAGLDVLGHVLGVPQLARDEDVGPRHAALADALADLGLVAVDGGAVDVAVPAAQGRLDGALDLVRAGLPRAEADGGDLGARVEGETKARTGKRTLTSPPTDTFLQQKALAISMEESGSPATEQTACISNHTMSPPSVYGPASAALPGNSSGLDANPLAESASSVASAAAAAAATAVIGQQQDLDSDDSTIKTVDELVRRRARAYPDRVIVSYPSSGINYVDYTMRQLDVFAYRVAKLYEQRIPSRLSSDEKPATVAVLGPSNFDYLITMLALTKLGHTTLFLSTRISQEAIESLITVTGAQYLLADKRYLETAEAARQTLPHLDVFEIAGQTAFDFPIEVHANTRLDYGRDLSVETNNLIYVIHSSGSTGLPKPIYQTQKSAIHNYSSSMNMKAFITLPLYHNHGICNLYRAVYSGKPIHLYNADLPLTREHLTSIMRKHNFDIFYGVPYALKLLAETDQGMALLRQLKIVMYGGSACPDDLGDTLVNNGINLVGHYGATEVGQLMTSFRPPNDRAWNYVRENDKLSPYLKWIPRGPNLFECCVLPGWPAKVATNQDDGSYCTKDLFEPHPTIPGAWKYIARLDDTIALVNGEKFNPVHMEGTVRSNRNVTECVVFGVGRPSLGALVVPAPTLAGKTEDEILDVVWPVVEAASRSVEAYARVSRNMIKLLPHDCAYPRTDKGSVIRQAFYKRYAEDIDRVYDAADASSGDLRTMGVAELKVFVRDGVVQALAKRDQQPPLVDDDADFFSLGLDSLQAIQLRSDILRTVDVGGNRLGQTVVFDHPSINKLSAYLASLGTGEGIEAEAPVESEMRELIEKYGDFSPVESAPRSSIAVTGVTGSLGAHIVAKLAADPSVKTIYCLTRAGSDADAARRVKTSLLQRRLYHALPASSRRKLVALAADLADPKLGLSDDAYRQVKRDLRLVIHAAWSVNFNMRLSSFEKSNIAGVRHLIDLCRQAGGDDDHNDAATSSSTPVSFNFCSSVSTVVRSTTLPVPEAVPDLEWAQGMGYAQSKVVAEHLCARATRAGIKARVLRIGQIVADTRHGVWNATEAIPLMLQTALTVGALPKLAETPSWLPVDTVAQGVVDISLSDADGVFANVANPTTFSWSDDLLPALRAAGLDFEEVEPKEWVRRLRASDPDPAANPPIKLVDFFASKYDRDEFAPSKTYVTDNARSFSPALARAPVLDQRLVDNFVRYFKTNHWAKQGRDAVKTVVIVAGPCGSGKSTLATSLASWLGAPFVEGDSLHSRVSVEKMGGNVALTDGDRSSWLDRIGKRAFEALEDLGYDSVVVSCSALRKAYRDTLREAVAKRDGVEIVFLDLQCRPDTLLRRTNERKGHYMLANMVEGQVGVYEAAGLEESDVLPVEAEGAPEEVFEEAKWLLGQIGIDSSR</sequence>
<dbReference type="InterPro" id="IPR013120">
    <property type="entry name" value="FAR_NAD-bd"/>
</dbReference>
<evidence type="ECO:0000256" key="13">
    <source>
        <dbReference type="ARBA" id="ARBA00023125"/>
    </source>
</evidence>
<dbReference type="SMART" id="SM00823">
    <property type="entry name" value="PKS_PP"/>
    <property type="match status" value="1"/>
</dbReference>
<dbReference type="GO" id="GO:0005975">
    <property type="term" value="P:carbohydrate metabolic process"/>
    <property type="evidence" value="ECO:0007669"/>
    <property type="project" value="InterPro"/>
</dbReference>
<dbReference type="PROSITE" id="PS50048">
    <property type="entry name" value="ZN2_CY6_FUNGAL_2"/>
    <property type="match status" value="1"/>
</dbReference>
<feature type="region of interest" description="Disordered" evidence="18">
    <location>
        <begin position="1"/>
        <end position="84"/>
    </location>
</feature>
<keyword evidence="5" id="KW-0596">Phosphopantetheine</keyword>
<evidence type="ECO:0000256" key="9">
    <source>
        <dbReference type="ARBA" id="ARBA00022741"/>
    </source>
</evidence>
<keyword evidence="13" id="KW-0238">DNA-binding</keyword>
<dbReference type="GO" id="GO:0006351">
    <property type="term" value="P:DNA-templated transcription"/>
    <property type="evidence" value="ECO:0007669"/>
    <property type="project" value="InterPro"/>
</dbReference>
<dbReference type="PANTHER" id="PTHR47540:SF2">
    <property type="entry name" value="ZN(II)2CYS6 TRANSCRIPTION FACTOR (EUROFUNG)"/>
    <property type="match status" value="1"/>
</dbReference>
<feature type="region of interest" description="Disordered" evidence="18">
    <location>
        <begin position="173"/>
        <end position="210"/>
    </location>
</feature>
<reference evidence="21 22" key="1">
    <citation type="journal article" date="2019" name="PLoS ONE">
        <title>Comparative genome analysis indicates high evolutionary potential of pathogenicity genes in Colletotrichum tanaceti.</title>
        <authorList>
            <person name="Lelwala R.V."/>
            <person name="Korhonen P.K."/>
            <person name="Young N.D."/>
            <person name="Scott J.B."/>
            <person name="Ades P.A."/>
            <person name="Gasser R.B."/>
            <person name="Taylor P.W.J."/>
        </authorList>
    </citation>
    <scope>NUCLEOTIDE SEQUENCE [LARGE SCALE GENOMIC DNA]</scope>
    <source>
        <strain evidence="21">BRIP57314</strain>
    </source>
</reference>
<evidence type="ECO:0000256" key="8">
    <source>
        <dbReference type="ARBA" id="ARBA00022723"/>
    </source>
</evidence>
<keyword evidence="9" id="KW-0547">Nucleotide-binding</keyword>
<feature type="compositionally biased region" description="Pro residues" evidence="18">
    <location>
        <begin position="787"/>
        <end position="800"/>
    </location>
</feature>
<dbReference type="EMBL" id="PJEX01000013">
    <property type="protein sequence ID" value="TKW59098.1"/>
    <property type="molecule type" value="Genomic_DNA"/>
</dbReference>
<evidence type="ECO:0000256" key="6">
    <source>
        <dbReference type="ARBA" id="ARBA00022553"/>
    </source>
</evidence>
<dbReference type="InterPro" id="IPR020845">
    <property type="entry name" value="AMP-binding_CS"/>
</dbReference>
<feature type="compositionally biased region" description="Low complexity" evidence="18">
    <location>
        <begin position="23"/>
        <end position="46"/>
    </location>
</feature>
<dbReference type="Gene3D" id="3.40.50.300">
    <property type="entry name" value="P-loop containing nucleotide triphosphate hydrolases"/>
    <property type="match status" value="1"/>
</dbReference>